<accession>A0ABM8W141</accession>
<feature type="compositionally biased region" description="Basic and acidic residues" evidence="1">
    <location>
        <begin position="66"/>
        <end position="77"/>
    </location>
</feature>
<evidence type="ECO:0000313" key="2">
    <source>
        <dbReference type="EMBL" id="CAG8497991.1"/>
    </source>
</evidence>
<protein>
    <submittedName>
        <fullName evidence="2">19501_t:CDS:1</fullName>
    </submittedName>
</protein>
<evidence type="ECO:0000256" key="1">
    <source>
        <dbReference type="SAM" id="MobiDB-lite"/>
    </source>
</evidence>
<reference evidence="2 3" key="1">
    <citation type="submission" date="2021-06" db="EMBL/GenBank/DDBJ databases">
        <authorList>
            <person name="Kallberg Y."/>
            <person name="Tangrot J."/>
            <person name="Rosling A."/>
        </authorList>
    </citation>
    <scope>NUCLEOTIDE SEQUENCE [LARGE SCALE GENOMIC DNA]</scope>
    <source>
        <strain evidence="2 3">120-4 pot B 10/14</strain>
    </source>
</reference>
<dbReference type="EMBL" id="CAJVQB010000606">
    <property type="protein sequence ID" value="CAG8497991.1"/>
    <property type="molecule type" value="Genomic_DNA"/>
</dbReference>
<comment type="caution">
    <text evidence="2">The sequence shown here is derived from an EMBL/GenBank/DDBJ whole genome shotgun (WGS) entry which is preliminary data.</text>
</comment>
<feature type="region of interest" description="Disordered" evidence="1">
    <location>
        <begin position="66"/>
        <end position="111"/>
    </location>
</feature>
<keyword evidence="3" id="KW-1185">Reference proteome</keyword>
<evidence type="ECO:0000313" key="3">
    <source>
        <dbReference type="Proteomes" id="UP000789901"/>
    </source>
</evidence>
<gene>
    <name evidence="2" type="ORF">GMARGA_LOCUS2055</name>
</gene>
<sequence length="151" mass="17687">MDRHIWRKYGNNTNMAEAAHALINKEGKQLKLMSAILCGKRYDERLFKIKDAHNNSGIPYSRYDKSKVKRQQNESNRKVTRFKKNKFEPKKSNKRKLSSINTARKKSCQNAKNQVVNETVVEIESDTNESNEIQMDNIELEERKMALLDVK</sequence>
<proteinExistence type="predicted"/>
<dbReference type="Proteomes" id="UP000789901">
    <property type="component" value="Unassembled WGS sequence"/>
</dbReference>
<organism evidence="2 3">
    <name type="scientific">Gigaspora margarita</name>
    <dbReference type="NCBI Taxonomy" id="4874"/>
    <lineage>
        <taxon>Eukaryota</taxon>
        <taxon>Fungi</taxon>
        <taxon>Fungi incertae sedis</taxon>
        <taxon>Mucoromycota</taxon>
        <taxon>Glomeromycotina</taxon>
        <taxon>Glomeromycetes</taxon>
        <taxon>Diversisporales</taxon>
        <taxon>Gigasporaceae</taxon>
        <taxon>Gigaspora</taxon>
    </lineage>
</organism>
<feature type="compositionally biased region" description="Basic residues" evidence="1">
    <location>
        <begin position="92"/>
        <end position="107"/>
    </location>
</feature>
<name>A0ABM8W141_GIGMA</name>